<keyword evidence="2" id="KW-1185">Reference proteome</keyword>
<dbReference type="RefSeq" id="WP_159453253.1">
    <property type="nucleotide sequence ID" value="NZ_FWFS01000010.1"/>
</dbReference>
<dbReference type="Pfam" id="PF14094">
    <property type="entry name" value="DUF4272"/>
    <property type="match status" value="1"/>
</dbReference>
<dbReference type="Proteomes" id="UP000193862">
    <property type="component" value="Unassembled WGS sequence"/>
</dbReference>
<dbReference type="EMBL" id="FWFS01000010">
    <property type="protein sequence ID" value="SLN60464.1"/>
    <property type="molecule type" value="Genomic_DNA"/>
</dbReference>
<evidence type="ECO:0008006" key="3">
    <source>
        <dbReference type="Google" id="ProtNLM"/>
    </source>
</evidence>
<gene>
    <name evidence="1" type="ORF">AQS8620_02727</name>
</gene>
<accession>A0A1Y5TBX4</accession>
<proteinExistence type="predicted"/>
<evidence type="ECO:0000313" key="2">
    <source>
        <dbReference type="Proteomes" id="UP000193862"/>
    </source>
</evidence>
<dbReference type="OrthoDB" id="4399984at2"/>
<name>A0A1Y5TBX4_9RHOB</name>
<reference evidence="1 2" key="1">
    <citation type="submission" date="2017-03" db="EMBL/GenBank/DDBJ databases">
        <authorList>
            <person name="Afonso C.L."/>
            <person name="Miller P.J."/>
            <person name="Scott M.A."/>
            <person name="Spackman E."/>
            <person name="Goraichik I."/>
            <person name="Dimitrov K.M."/>
            <person name="Suarez D.L."/>
            <person name="Swayne D.E."/>
        </authorList>
    </citation>
    <scope>NUCLEOTIDE SEQUENCE [LARGE SCALE GENOMIC DNA]</scope>
    <source>
        <strain evidence="1 2">CECT 8620</strain>
    </source>
</reference>
<sequence length="224" mass="24941">MRLLSRLRARPLPETEARKARSIAQLRSEAVPVFDILPPLDGAAQITLRKAPQVAGRAIGAMICAVLGETRDIDLVAELVEQYHADDLFTAAERAFIADPAPDDATCARFVWRYEGVNVLLWACGFGDALPYPAEAVHAPRMGRLLSRLGREGLQVQAKMRPAGDILDAADLAYRYHWAVRNARLNKRHPPSNLDQGVVYERHYAFNWLIGSLGQDWDDITTDT</sequence>
<dbReference type="AlphaFoldDB" id="A0A1Y5TBX4"/>
<protein>
    <recommendedName>
        <fullName evidence="3">DUF4272 domain-containing protein</fullName>
    </recommendedName>
</protein>
<evidence type="ECO:0000313" key="1">
    <source>
        <dbReference type="EMBL" id="SLN60464.1"/>
    </source>
</evidence>
<organism evidence="1 2">
    <name type="scientific">Aquimixticola soesokkakensis</name>
    <dbReference type="NCBI Taxonomy" id="1519096"/>
    <lineage>
        <taxon>Bacteria</taxon>
        <taxon>Pseudomonadati</taxon>
        <taxon>Pseudomonadota</taxon>
        <taxon>Alphaproteobacteria</taxon>
        <taxon>Rhodobacterales</taxon>
        <taxon>Paracoccaceae</taxon>
        <taxon>Aquimixticola</taxon>
    </lineage>
</organism>
<dbReference type="InterPro" id="IPR025368">
    <property type="entry name" value="DUF4272"/>
</dbReference>